<dbReference type="Proteomes" id="UP000646827">
    <property type="component" value="Unassembled WGS sequence"/>
</dbReference>
<gene>
    <name evidence="2" type="ORF">INT45_008895</name>
</gene>
<name>A0A8H7VDG3_9FUNG</name>
<dbReference type="EMBL" id="JAEPRB010000197">
    <property type="protein sequence ID" value="KAG2219051.1"/>
    <property type="molecule type" value="Genomic_DNA"/>
</dbReference>
<sequence>MLPWSDKGGGNSSSSSSNTLRHDENIANSSQYRPTQSNAESSRFRSQQQQQGQTPLDQGFDTFTSQQREINNPLSFPSMHQQQAPRLTNNLPLQQQPEHHINDGADIQAFLNSSAYSEEVYGDDLVPDSTTYISHRHQMDHQHSVAEQQRLNQWQGLLEAEDIVAYLQEMRYTDDIYGAPPLVEQLIKEAQKEVTQEEDTSTEQKRITAVQRLTMVRDHLMTEARGNVNTAVKQSQQLQQDDWEQIFSSGSVL</sequence>
<evidence type="ECO:0000313" key="2">
    <source>
        <dbReference type="EMBL" id="KAG2219051.1"/>
    </source>
</evidence>
<organism evidence="2 3">
    <name type="scientific">Circinella minor</name>
    <dbReference type="NCBI Taxonomy" id="1195481"/>
    <lineage>
        <taxon>Eukaryota</taxon>
        <taxon>Fungi</taxon>
        <taxon>Fungi incertae sedis</taxon>
        <taxon>Mucoromycota</taxon>
        <taxon>Mucoromycotina</taxon>
        <taxon>Mucoromycetes</taxon>
        <taxon>Mucorales</taxon>
        <taxon>Lichtheimiaceae</taxon>
        <taxon>Circinella</taxon>
    </lineage>
</organism>
<comment type="caution">
    <text evidence="2">The sequence shown here is derived from an EMBL/GenBank/DDBJ whole genome shotgun (WGS) entry which is preliminary data.</text>
</comment>
<keyword evidence="3" id="KW-1185">Reference proteome</keyword>
<evidence type="ECO:0000313" key="3">
    <source>
        <dbReference type="Proteomes" id="UP000646827"/>
    </source>
</evidence>
<accession>A0A8H7VDG3</accession>
<dbReference type="OrthoDB" id="2351799at2759"/>
<evidence type="ECO:0000256" key="1">
    <source>
        <dbReference type="SAM" id="MobiDB-lite"/>
    </source>
</evidence>
<proteinExistence type="predicted"/>
<reference evidence="2 3" key="1">
    <citation type="submission" date="2020-12" db="EMBL/GenBank/DDBJ databases">
        <title>Metabolic potential, ecology and presence of endohyphal bacteria is reflected in genomic diversity of Mucoromycotina.</title>
        <authorList>
            <person name="Muszewska A."/>
            <person name="Okrasinska A."/>
            <person name="Steczkiewicz K."/>
            <person name="Drgas O."/>
            <person name="Orlowska M."/>
            <person name="Perlinska-Lenart U."/>
            <person name="Aleksandrzak-Piekarczyk T."/>
            <person name="Szatraj K."/>
            <person name="Zielenkiewicz U."/>
            <person name="Pilsyk S."/>
            <person name="Malc E."/>
            <person name="Mieczkowski P."/>
            <person name="Kruszewska J.S."/>
            <person name="Biernat P."/>
            <person name="Pawlowska J."/>
        </authorList>
    </citation>
    <scope>NUCLEOTIDE SEQUENCE [LARGE SCALE GENOMIC DNA]</scope>
    <source>
        <strain evidence="2 3">CBS 142.35</strain>
    </source>
</reference>
<feature type="region of interest" description="Disordered" evidence="1">
    <location>
        <begin position="1"/>
        <end position="60"/>
    </location>
</feature>
<dbReference type="AlphaFoldDB" id="A0A8H7VDG3"/>
<feature type="compositionally biased region" description="Polar residues" evidence="1">
    <location>
        <begin position="26"/>
        <end position="46"/>
    </location>
</feature>
<protein>
    <submittedName>
        <fullName evidence="2">Uncharacterized protein</fullName>
    </submittedName>
</protein>